<feature type="region of interest" description="Disordered" evidence="1">
    <location>
        <begin position="226"/>
        <end position="265"/>
    </location>
</feature>
<sequence length="496" mass="56228">MKAEKDLGKLIRERLADTEVAPGSNLWNAIEKSLERKRKRRFGFLWSLGLLLLLLGAFSVLRFSHEPEIQKQHIKNTDTRILLEDSVKTHPSDSEKKGLSFPQAFEKNKERDSVHSSYTEKDNTQGTSSHNPKIGLSEVPTEKSDPTSQENPNEIDRRRSKSKSVRENDANKPSLFPDNSKSDNASDVSNPNPKITDIEKKQPKGNYQLDEPHQNIVVDTSKINGAKNTAQDNPFVASNENESATSESDEEGVRKTTKKDSVPLKREETYSQKKYYIHPFLNSSTYGGLSGASAIDERLDGNRRSNNLSYGYGLYFVFKPNEKWGLRVGAAYSQVEKNTFDVPIRPNDLSTNYYRDISFQNDLSYLALSNTFSQSENITLQERLSYLQVPLEVTRMLLKREKFEIDAIAGIGVIYLKKNEVSVLRTTGTTIELGKNDNYSEGSFGIHFGFGLNYELNQSLKIQLEPIIKPQIGFYEKSIGNKPFIFNIQLGVLYRL</sequence>
<evidence type="ECO:0000313" key="3">
    <source>
        <dbReference type="EMBL" id="RKN78457.1"/>
    </source>
</evidence>
<feature type="compositionally biased region" description="Basic and acidic residues" evidence="1">
    <location>
        <begin position="106"/>
        <end position="123"/>
    </location>
</feature>
<organism evidence="3 4">
    <name type="scientific">Ulvibacterium marinum</name>
    <dbReference type="NCBI Taxonomy" id="2419782"/>
    <lineage>
        <taxon>Bacteria</taxon>
        <taxon>Pseudomonadati</taxon>
        <taxon>Bacteroidota</taxon>
        <taxon>Flavobacteriia</taxon>
        <taxon>Flavobacteriales</taxon>
        <taxon>Flavobacteriaceae</taxon>
        <taxon>Ulvibacterium</taxon>
    </lineage>
</organism>
<proteinExistence type="predicted"/>
<dbReference type="RefSeq" id="WP_120713363.1">
    <property type="nucleotide sequence ID" value="NZ_RBCJ01000004.1"/>
</dbReference>
<dbReference type="Proteomes" id="UP000276603">
    <property type="component" value="Unassembled WGS sequence"/>
</dbReference>
<evidence type="ECO:0000256" key="2">
    <source>
        <dbReference type="SAM" id="Phobius"/>
    </source>
</evidence>
<keyword evidence="2" id="KW-0812">Transmembrane</keyword>
<feature type="compositionally biased region" description="Low complexity" evidence="1">
    <location>
        <begin position="237"/>
        <end position="246"/>
    </location>
</feature>
<keyword evidence="2" id="KW-0472">Membrane</keyword>
<accession>A0A3B0C3T2</accession>
<reference evidence="3 4" key="1">
    <citation type="submission" date="2018-10" db="EMBL/GenBank/DDBJ databases">
        <title>Ulvibacterium marinum gen. nov., sp. nov., a novel marine bacterium of the family Flavobacteriaceae, isolated from a culture of the green alga Ulva prolifera.</title>
        <authorList>
            <person name="Zhang Z."/>
        </authorList>
    </citation>
    <scope>NUCLEOTIDE SEQUENCE [LARGE SCALE GENOMIC DNA]</scope>
    <source>
        <strain evidence="3 4">CCMM003</strain>
    </source>
</reference>
<name>A0A3B0C3T2_9FLAO</name>
<dbReference type="EMBL" id="RBCJ01000004">
    <property type="protein sequence ID" value="RKN78457.1"/>
    <property type="molecule type" value="Genomic_DNA"/>
</dbReference>
<feature type="compositionally biased region" description="Basic and acidic residues" evidence="1">
    <location>
        <begin position="87"/>
        <end position="98"/>
    </location>
</feature>
<evidence type="ECO:0000313" key="4">
    <source>
        <dbReference type="Proteomes" id="UP000276603"/>
    </source>
</evidence>
<feature type="compositionally biased region" description="Basic and acidic residues" evidence="1">
    <location>
        <begin position="251"/>
        <end position="265"/>
    </location>
</feature>
<dbReference type="InterPro" id="IPR011250">
    <property type="entry name" value="OMP/PagP_B-barrel"/>
</dbReference>
<evidence type="ECO:0000256" key="1">
    <source>
        <dbReference type="SAM" id="MobiDB-lite"/>
    </source>
</evidence>
<protein>
    <recommendedName>
        <fullName evidence="5">Outer membrane protein beta-barrel domain-containing protein</fullName>
    </recommendedName>
</protein>
<comment type="caution">
    <text evidence="3">The sequence shown here is derived from an EMBL/GenBank/DDBJ whole genome shotgun (WGS) entry which is preliminary data.</text>
</comment>
<feature type="compositionally biased region" description="Polar residues" evidence="1">
    <location>
        <begin position="177"/>
        <end position="193"/>
    </location>
</feature>
<dbReference type="AlphaFoldDB" id="A0A3B0C3T2"/>
<gene>
    <name evidence="3" type="ORF">D7Z94_19780</name>
</gene>
<dbReference type="SUPFAM" id="SSF56925">
    <property type="entry name" value="OMPA-like"/>
    <property type="match status" value="1"/>
</dbReference>
<evidence type="ECO:0008006" key="5">
    <source>
        <dbReference type="Google" id="ProtNLM"/>
    </source>
</evidence>
<dbReference type="OrthoDB" id="1113942at2"/>
<feature type="transmembrane region" description="Helical" evidence="2">
    <location>
        <begin position="42"/>
        <end position="61"/>
    </location>
</feature>
<feature type="region of interest" description="Disordered" evidence="1">
    <location>
        <begin position="87"/>
        <end position="213"/>
    </location>
</feature>
<keyword evidence="2" id="KW-1133">Transmembrane helix</keyword>
<keyword evidence="4" id="KW-1185">Reference proteome</keyword>